<dbReference type="InterPro" id="IPR032823">
    <property type="entry name" value="BCA_ABC_TP_C"/>
</dbReference>
<dbReference type="GO" id="GO:0015192">
    <property type="term" value="F:L-phenylalanine transmembrane transporter activity"/>
    <property type="evidence" value="ECO:0007669"/>
    <property type="project" value="TreeGrafter"/>
</dbReference>
<dbReference type="GO" id="GO:1903805">
    <property type="term" value="P:L-valine import across plasma membrane"/>
    <property type="evidence" value="ECO:0007669"/>
    <property type="project" value="TreeGrafter"/>
</dbReference>
<dbReference type="eggNOG" id="COG4177">
    <property type="taxonomic scope" value="Bacteria"/>
</dbReference>
<dbReference type="InParanoid" id="S0ET67"/>
<dbReference type="SUPFAM" id="SSF52540">
    <property type="entry name" value="P-loop containing nucleoside triphosphate hydrolases"/>
    <property type="match status" value="1"/>
</dbReference>
<dbReference type="RefSeq" id="WP_016481817.1">
    <property type="nucleotide sequence ID" value="NC_021487.1"/>
</dbReference>
<feature type="transmembrane region" description="Helical" evidence="9">
    <location>
        <begin position="104"/>
        <end position="126"/>
    </location>
</feature>
<feature type="transmembrane region" description="Helical" evidence="9">
    <location>
        <begin position="313"/>
        <end position="329"/>
    </location>
</feature>
<keyword evidence="4 9" id="KW-0812">Transmembrane</keyword>
<dbReference type="Proteomes" id="UP000014227">
    <property type="component" value="Chromosome I"/>
</dbReference>
<keyword evidence="7 9" id="KW-1133">Transmembrane helix</keyword>
<evidence type="ECO:0000256" key="1">
    <source>
        <dbReference type="ARBA" id="ARBA00004651"/>
    </source>
</evidence>
<keyword evidence="8 9" id="KW-0472">Membrane</keyword>
<evidence type="ECO:0000256" key="3">
    <source>
        <dbReference type="ARBA" id="ARBA00022475"/>
    </source>
</evidence>
<keyword evidence="5" id="KW-0547">Nucleotide-binding</keyword>
<dbReference type="InterPro" id="IPR003439">
    <property type="entry name" value="ABC_transporter-like_ATP-bd"/>
</dbReference>
<sequence length="742" mass="81891">MRREGVIIRPVYRALARVGIVLLILITAYCFNLVVSNTINDYVTEIIKQCGIAIILAVSLNIVNGLTGQFSIGHAGFMSVGAYTGASITYWVEMAYFHGQNQNLGLQWLLVAMLGGGIAAGICGYLVGVPSLRLRGDYLAIVTLGFGEIIRVLIENSAEISPSLKFLGGAVGFVGASGYYQVPLISNVFIIYATAAFVILLCWNLKFTAHGLAFMAIREDEVAAEAMGIPTTYTKVIAFVLSSFFAGVGGALYAHAEFFQPITFNFILSMNYVIMVVLGGSGSITGTTLAAIFLVVLPEFLKPVQHRFGLPDAYRVVIYALLLILTMLLRPQGAFGMGELSLKPLVERLKSRRGRTPTSSSVQQTTSVSWAQDQEVGNAVAEREGVRPTEQVLVVENLSKKFAGLSALSEVNLYLRKGELVGLIGPNGAGKTTVFNILTGVYEPTEGHILFCGKTIAGKRPTPFAPHLVRALRDTLFGGAGGWILGTILATSILPSSHRNVHTLEVEHVLEWIITLSFAAYAFIVSWRANRYLPGLQPHQMAELGISRTFQNIRLFANLSVLDNVRLGAYLRRSTNLFDALFRSERLQKEEQESVRKARELLNRFNLLRFEKELACNLPYGDQRRLEIVRALATQPKLLLLDEPAAGMNPQEKMQLMELIRRIREEFELTVLLIEHDMKLVMGICERIYVLDYGRIIAEGKPEEIRNNPEVIAAYLGEEHLSKPTADDSWNRVSIQDAEEAL</sequence>
<reference evidence="12" key="1">
    <citation type="submission" date="2013-03" db="EMBL/GenBank/DDBJ databases">
        <title>Genome sequence of Chthonomonas calidirosea, the first sequenced genome from the Armatimonadetes phylum (formally candidate division OP10).</title>
        <authorList>
            <person name="Lee K.C.Y."/>
            <person name="Morgan X.C."/>
            <person name="Dunfield P.F."/>
            <person name="Tamas I."/>
            <person name="Houghton K.M."/>
            <person name="Vyssotski M."/>
            <person name="Ryan J.L.J."/>
            <person name="Lagutin K."/>
            <person name="McDonald I.R."/>
            <person name="Stott M.B."/>
        </authorList>
    </citation>
    <scope>NUCLEOTIDE SEQUENCE [LARGE SCALE GENOMIC DNA]</scope>
    <source>
        <strain evidence="12">DSM 23976 / ICMP 18418 / T49</strain>
    </source>
</reference>
<evidence type="ECO:0000256" key="6">
    <source>
        <dbReference type="ARBA" id="ARBA00022840"/>
    </source>
</evidence>
<dbReference type="HOGENOM" id="CLU_006313_3_1_0"/>
<evidence type="ECO:0000256" key="7">
    <source>
        <dbReference type="ARBA" id="ARBA00022989"/>
    </source>
</evidence>
<dbReference type="InterPro" id="IPR003593">
    <property type="entry name" value="AAA+_ATPase"/>
</dbReference>
<accession>S0ET67</accession>
<keyword evidence="12" id="KW-1185">Reference proteome</keyword>
<feature type="domain" description="ABC transporter" evidence="10">
    <location>
        <begin position="393"/>
        <end position="718"/>
    </location>
</feature>
<feature type="transmembrane region" description="Helical" evidence="9">
    <location>
        <begin position="75"/>
        <end position="92"/>
    </location>
</feature>
<evidence type="ECO:0000259" key="10">
    <source>
        <dbReference type="PROSITE" id="PS50893"/>
    </source>
</evidence>
<dbReference type="InterPro" id="IPR001851">
    <property type="entry name" value="ABC_transp_permease"/>
</dbReference>
<comment type="subcellular location">
    <subcellularLocation>
        <location evidence="1">Cell membrane</location>
        <topology evidence="1">Multi-pass membrane protein</topology>
    </subcellularLocation>
</comment>
<protein>
    <submittedName>
        <fullName evidence="11">ABC-type branched-chain amino acid transport systems, ATPase component</fullName>
    </submittedName>
</protein>
<dbReference type="PANTHER" id="PTHR45772:SF7">
    <property type="entry name" value="AMINO ACID ABC TRANSPORTER ATP-BINDING PROTEIN"/>
    <property type="match status" value="1"/>
</dbReference>
<proteinExistence type="predicted"/>
<feature type="transmembrane region" description="Helical" evidence="9">
    <location>
        <begin position="189"/>
        <end position="216"/>
    </location>
</feature>
<dbReference type="CDD" id="cd06581">
    <property type="entry name" value="TM_PBP1_LivM_like"/>
    <property type="match status" value="1"/>
</dbReference>
<dbReference type="InterPro" id="IPR051120">
    <property type="entry name" value="ABC_AA/LPS_Transport"/>
</dbReference>
<evidence type="ECO:0000256" key="4">
    <source>
        <dbReference type="ARBA" id="ARBA00022692"/>
    </source>
</evidence>
<keyword evidence="6" id="KW-0067">ATP-binding</keyword>
<dbReference type="GO" id="GO:0042941">
    <property type="term" value="P:D-alanine transmembrane transport"/>
    <property type="evidence" value="ECO:0007669"/>
    <property type="project" value="TreeGrafter"/>
</dbReference>
<evidence type="ECO:0000313" key="11">
    <source>
        <dbReference type="EMBL" id="CCW34255.1"/>
    </source>
</evidence>
<dbReference type="Pfam" id="PF00005">
    <property type="entry name" value="ABC_tran"/>
    <property type="match status" value="2"/>
</dbReference>
<dbReference type="STRING" id="454171.CP488_00736"/>
<feature type="transmembrane region" description="Helical" evidence="9">
    <location>
        <begin position="138"/>
        <end position="154"/>
    </location>
</feature>
<dbReference type="KEGG" id="ccz:CCALI_00420"/>
<dbReference type="Pfam" id="PF02653">
    <property type="entry name" value="BPD_transp_2"/>
    <property type="match status" value="1"/>
</dbReference>
<evidence type="ECO:0000256" key="2">
    <source>
        <dbReference type="ARBA" id="ARBA00022448"/>
    </source>
</evidence>
<feature type="transmembrane region" description="Helical" evidence="9">
    <location>
        <begin position="12"/>
        <end position="34"/>
    </location>
</feature>
<dbReference type="AlphaFoldDB" id="S0ET67"/>
<dbReference type="SMART" id="SM00382">
    <property type="entry name" value="AAA"/>
    <property type="match status" value="1"/>
</dbReference>
<name>S0ET67_CHTCT</name>
<keyword evidence="2" id="KW-0813">Transport</keyword>
<dbReference type="GO" id="GO:1903806">
    <property type="term" value="P:L-isoleucine import across plasma membrane"/>
    <property type="evidence" value="ECO:0007669"/>
    <property type="project" value="TreeGrafter"/>
</dbReference>
<dbReference type="GO" id="GO:0016887">
    <property type="term" value="F:ATP hydrolysis activity"/>
    <property type="evidence" value="ECO:0007669"/>
    <property type="project" value="InterPro"/>
</dbReference>
<dbReference type="InterPro" id="IPR043428">
    <property type="entry name" value="LivM-like"/>
</dbReference>
<keyword evidence="3" id="KW-1003">Cell membrane</keyword>
<evidence type="ECO:0000256" key="9">
    <source>
        <dbReference type="SAM" id="Phobius"/>
    </source>
</evidence>
<dbReference type="GO" id="GO:0015188">
    <property type="term" value="F:L-isoleucine transmembrane transporter activity"/>
    <property type="evidence" value="ECO:0007669"/>
    <property type="project" value="TreeGrafter"/>
</dbReference>
<dbReference type="PATRIC" id="fig|1303518.3.peg.427"/>
<feature type="transmembrane region" description="Helical" evidence="9">
    <location>
        <begin position="236"/>
        <end position="254"/>
    </location>
</feature>
<dbReference type="GO" id="GO:0005524">
    <property type="term" value="F:ATP binding"/>
    <property type="evidence" value="ECO:0007669"/>
    <property type="project" value="UniProtKB-KW"/>
</dbReference>
<evidence type="ECO:0000313" key="12">
    <source>
        <dbReference type="Proteomes" id="UP000014227"/>
    </source>
</evidence>
<organism evidence="11 12">
    <name type="scientific">Chthonomonas calidirosea (strain DSM 23976 / ICMP 18418 / T49)</name>
    <dbReference type="NCBI Taxonomy" id="1303518"/>
    <lineage>
        <taxon>Bacteria</taxon>
        <taxon>Bacillati</taxon>
        <taxon>Armatimonadota</taxon>
        <taxon>Chthonomonadia</taxon>
        <taxon>Chthonomonadales</taxon>
        <taxon>Chthonomonadaceae</taxon>
        <taxon>Chthonomonas</taxon>
    </lineage>
</organism>
<evidence type="ECO:0000256" key="5">
    <source>
        <dbReference type="ARBA" id="ARBA00022741"/>
    </source>
</evidence>
<feature type="transmembrane region" description="Helical" evidence="9">
    <location>
        <begin position="266"/>
        <end position="293"/>
    </location>
</feature>
<dbReference type="GO" id="GO:0005304">
    <property type="term" value="F:L-valine transmembrane transporter activity"/>
    <property type="evidence" value="ECO:0007669"/>
    <property type="project" value="TreeGrafter"/>
</dbReference>
<dbReference type="eggNOG" id="COG0411">
    <property type="taxonomic scope" value="Bacteria"/>
</dbReference>
<evidence type="ECO:0000256" key="8">
    <source>
        <dbReference type="ARBA" id="ARBA00023136"/>
    </source>
</evidence>
<dbReference type="InterPro" id="IPR027417">
    <property type="entry name" value="P-loop_NTPase"/>
</dbReference>
<dbReference type="PANTHER" id="PTHR45772">
    <property type="entry name" value="CONSERVED COMPONENT OF ABC TRANSPORTER FOR NATURAL AMINO ACIDS-RELATED"/>
    <property type="match status" value="1"/>
</dbReference>
<dbReference type="CDD" id="cd03219">
    <property type="entry name" value="ABC_Mj1267_LivG_branched"/>
    <property type="match status" value="1"/>
</dbReference>
<dbReference type="PROSITE" id="PS50893">
    <property type="entry name" value="ABC_TRANSPORTER_2"/>
    <property type="match status" value="1"/>
</dbReference>
<dbReference type="GO" id="GO:0005886">
    <property type="term" value="C:plasma membrane"/>
    <property type="evidence" value="ECO:0007669"/>
    <property type="project" value="UniProtKB-SubCell"/>
</dbReference>
<gene>
    <name evidence="11" type="ORF">CCALI_00420</name>
</gene>
<dbReference type="Pfam" id="PF12399">
    <property type="entry name" value="BCA_ABC_TP_C"/>
    <property type="match status" value="1"/>
</dbReference>
<dbReference type="GO" id="GO:0015808">
    <property type="term" value="P:L-alanine transport"/>
    <property type="evidence" value="ECO:0007669"/>
    <property type="project" value="TreeGrafter"/>
</dbReference>
<dbReference type="Gene3D" id="3.40.50.300">
    <property type="entry name" value="P-loop containing nucleotide triphosphate hydrolases"/>
    <property type="match status" value="1"/>
</dbReference>
<dbReference type="EMBL" id="HF951689">
    <property type="protein sequence ID" value="CCW34255.1"/>
    <property type="molecule type" value="Genomic_DNA"/>
</dbReference>
<feature type="transmembrane region" description="Helical" evidence="9">
    <location>
        <begin position="46"/>
        <end position="63"/>
    </location>
</feature>